<dbReference type="RefSeq" id="WP_321399613.1">
    <property type="nucleotide sequence ID" value="NZ_CP139487.1"/>
</dbReference>
<reference evidence="1 2" key="1">
    <citation type="submission" date="2023-11" db="EMBL/GenBank/DDBJ databases">
        <title>Peredibacter starrii A3.12.</title>
        <authorList>
            <person name="Mitchell R.J."/>
        </authorList>
    </citation>
    <scope>NUCLEOTIDE SEQUENCE [LARGE SCALE GENOMIC DNA]</scope>
    <source>
        <strain evidence="1 2">A3.12</strain>
    </source>
</reference>
<organism evidence="1 2">
    <name type="scientific">Peredibacter starrii</name>
    <dbReference type="NCBI Taxonomy" id="28202"/>
    <lineage>
        <taxon>Bacteria</taxon>
        <taxon>Pseudomonadati</taxon>
        <taxon>Bdellovibrionota</taxon>
        <taxon>Bacteriovoracia</taxon>
        <taxon>Bacteriovoracales</taxon>
        <taxon>Bacteriovoracaceae</taxon>
        <taxon>Peredibacter</taxon>
    </lineage>
</organism>
<dbReference type="EMBL" id="CP139487">
    <property type="protein sequence ID" value="WPU66926.1"/>
    <property type="molecule type" value="Genomic_DNA"/>
</dbReference>
<dbReference type="Proteomes" id="UP001324634">
    <property type="component" value="Chromosome"/>
</dbReference>
<name>A0AAX4HUM4_9BACT</name>
<dbReference type="KEGG" id="psti:SOO65_09205"/>
<dbReference type="AlphaFoldDB" id="A0AAX4HUM4"/>
<accession>A0AAX4HUM4</accession>
<dbReference type="InterPro" id="IPR021848">
    <property type="entry name" value="HODM_asu-like"/>
</dbReference>
<gene>
    <name evidence="1" type="ORF">SOO65_09205</name>
</gene>
<sequence>MNDRPWQNGKFIITAGLKPLEARPIFLPEPELTRYLQNKIQARTEGIDKHYPDSVGLTFSELELITHKLRTLIPKTLYEGIFKDEIDFLISQVPEDFSVWKMEDGKEWLALIHLMSPNHWDAHKKIGKSFLDSHAPIPHIDAISKAAPKMFEQIQKRGAMERFAWGVATDNRLNHHPIPPIGMPMEEWQGRSFDPLNPKLFIRMERQTLFPISEKLIGFTIKTTFTDVETLPVEDLKLINQCIESMDEAILKYKGLIQDKDNILGWLSSLTQESTLAL</sequence>
<keyword evidence="2" id="KW-1185">Reference proteome</keyword>
<protein>
    <submittedName>
        <fullName evidence="1">DUF3445 domain-containing protein</fullName>
    </submittedName>
</protein>
<proteinExistence type="predicted"/>
<evidence type="ECO:0000313" key="2">
    <source>
        <dbReference type="Proteomes" id="UP001324634"/>
    </source>
</evidence>
<dbReference type="Pfam" id="PF11927">
    <property type="entry name" value="HODM_asu-like"/>
    <property type="match status" value="1"/>
</dbReference>
<evidence type="ECO:0000313" key="1">
    <source>
        <dbReference type="EMBL" id="WPU66926.1"/>
    </source>
</evidence>